<evidence type="ECO:0000313" key="13">
    <source>
        <dbReference type="Proteomes" id="UP001165413"/>
    </source>
</evidence>
<dbReference type="InterPro" id="IPR052570">
    <property type="entry name" value="FliJ"/>
</dbReference>
<keyword evidence="12" id="KW-0969">Cilium</keyword>
<dbReference type="EMBL" id="JANATA010000002">
    <property type="protein sequence ID" value="MCP3427827.1"/>
    <property type="molecule type" value="Genomic_DNA"/>
</dbReference>
<comment type="subcellular location">
    <subcellularLocation>
        <location evidence="1">Cell membrane</location>
        <topology evidence="1">Peripheral membrane protein</topology>
        <orientation evidence="1">Cytoplasmic side</orientation>
    </subcellularLocation>
</comment>
<keyword evidence="4" id="KW-0813">Transport</keyword>
<keyword evidence="9" id="KW-0472">Membrane</keyword>
<dbReference type="GO" id="GO:0015031">
    <property type="term" value="P:protein transport"/>
    <property type="evidence" value="ECO:0007669"/>
    <property type="project" value="UniProtKB-KW"/>
</dbReference>
<keyword evidence="5" id="KW-1003">Cell membrane</keyword>
<dbReference type="GO" id="GO:0005886">
    <property type="term" value="C:plasma membrane"/>
    <property type="evidence" value="ECO:0007669"/>
    <property type="project" value="UniProtKB-SubCell"/>
</dbReference>
<dbReference type="InterPro" id="IPR053716">
    <property type="entry name" value="Flag_assembly_chemotaxis_eff"/>
</dbReference>
<feature type="coiled-coil region" evidence="11">
    <location>
        <begin position="7"/>
        <end position="44"/>
    </location>
</feature>
<dbReference type="RefSeq" id="WP_254098556.1">
    <property type="nucleotide sequence ID" value="NZ_JANATA010000002.1"/>
</dbReference>
<keyword evidence="10" id="KW-1006">Bacterial flagellum protein export</keyword>
<evidence type="ECO:0000256" key="5">
    <source>
        <dbReference type="ARBA" id="ARBA00022475"/>
    </source>
</evidence>
<evidence type="ECO:0000256" key="7">
    <source>
        <dbReference type="ARBA" id="ARBA00022795"/>
    </source>
</evidence>
<evidence type="ECO:0000313" key="12">
    <source>
        <dbReference type="EMBL" id="MCP3427827.1"/>
    </source>
</evidence>
<accession>A0AA41WWH9</accession>
<dbReference type="Pfam" id="PF02050">
    <property type="entry name" value="FliJ"/>
    <property type="match status" value="1"/>
</dbReference>
<keyword evidence="8" id="KW-0653">Protein transport</keyword>
<name>A0AA41WWH9_9ALTE</name>
<keyword evidence="11" id="KW-0175">Coiled coil</keyword>
<dbReference type="GO" id="GO:0044781">
    <property type="term" value="P:bacterial-type flagellum organization"/>
    <property type="evidence" value="ECO:0007669"/>
    <property type="project" value="UniProtKB-KW"/>
</dbReference>
<dbReference type="PANTHER" id="PTHR38786:SF1">
    <property type="entry name" value="FLAGELLAR FLIJ PROTEIN"/>
    <property type="match status" value="1"/>
</dbReference>
<dbReference type="GO" id="GO:0009288">
    <property type="term" value="C:bacterial-type flagellum"/>
    <property type="evidence" value="ECO:0007669"/>
    <property type="project" value="InterPro"/>
</dbReference>
<evidence type="ECO:0000256" key="9">
    <source>
        <dbReference type="ARBA" id="ARBA00023136"/>
    </source>
</evidence>
<organism evidence="12 13">
    <name type="scientific">Opacimonas viscosa</name>
    <dbReference type="NCBI Taxonomy" id="2961944"/>
    <lineage>
        <taxon>Bacteria</taxon>
        <taxon>Pseudomonadati</taxon>
        <taxon>Pseudomonadota</taxon>
        <taxon>Gammaproteobacteria</taxon>
        <taxon>Alteromonadales</taxon>
        <taxon>Alteromonadaceae</taxon>
        <taxon>Opacimonas</taxon>
    </lineage>
</organism>
<evidence type="ECO:0000256" key="3">
    <source>
        <dbReference type="ARBA" id="ARBA00020392"/>
    </source>
</evidence>
<evidence type="ECO:0000256" key="4">
    <source>
        <dbReference type="ARBA" id="ARBA00022448"/>
    </source>
</evidence>
<dbReference type="PANTHER" id="PTHR38786">
    <property type="entry name" value="FLAGELLAR FLIJ PROTEIN"/>
    <property type="match status" value="1"/>
</dbReference>
<sequence length="147" mass="17253">MAEQQLLLVLELEHRKEQKALQNYQAAQHQLNLQSQKLEQLNQYRAQYIRNISQDASQGVESLRYQQSLAFVGQLDQACEMQAKQQSQAVLVAEQRKSIWIQHQQKRKAIEQLIDKKRSAAQLAKSRKEQAVHDDFALQRFIQKQKK</sequence>
<comment type="similarity">
    <text evidence="2">Belongs to the FliJ family.</text>
</comment>
<evidence type="ECO:0000256" key="11">
    <source>
        <dbReference type="SAM" id="Coils"/>
    </source>
</evidence>
<keyword evidence="12" id="KW-0966">Cell projection</keyword>
<comment type="caution">
    <text evidence="12">The sequence shown here is derived from an EMBL/GenBank/DDBJ whole genome shotgun (WGS) entry which is preliminary data.</text>
</comment>
<protein>
    <recommendedName>
        <fullName evidence="3">Flagellar FliJ protein</fullName>
    </recommendedName>
</protein>
<dbReference type="GO" id="GO:0071973">
    <property type="term" value="P:bacterial-type flagellum-dependent cell motility"/>
    <property type="evidence" value="ECO:0007669"/>
    <property type="project" value="InterPro"/>
</dbReference>
<evidence type="ECO:0000256" key="1">
    <source>
        <dbReference type="ARBA" id="ARBA00004413"/>
    </source>
</evidence>
<keyword evidence="7" id="KW-1005">Bacterial flagellum biogenesis</keyword>
<dbReference type="Gene3D" id="1.10.287.1700">
    <property type="match status" value="1"/>
</dbReference>
<gene>
    <name evidence="12" type="primary">fliJ</name>
    <name evidence="12" type="ORF">NLF92_02585</name>
</gene>
<dbReference type="InterPro" id="IPR012823">
    <property type="entry name" value="Flagell_FliJ"/>
</dbReference>
<keyword evidence="12" id="KW-0282">Flagellum</keyword>
<evidence type="ECO:0000256" key="10">
    <source>
        <dbReference type="ARBA" id="ARBA00023225"/>
    </source>
</evidence>
<keyword evidence="13" id="KW-1185">Reference proteome</keyword>
<dbReference type="Proteomes" id="UP001165413">
    <property type="component" value="Unassembled WGS sequence"/>
</dbReference>
<dbReference type="NCBIfam" id="TIGR02473">
    <property type="entry name" value="flagell_FliJ"/>
    <property type="match status" value="1"/>
</dbReference>
<dbReference type="GO" id="GO:0006935">
    <property type="term" value="P:chemotaxis"/>
    <property type="evidence" value="ECO:0007669"/>
    <property type="project" value="UniProtKB-KW"/>
</dbReference>
<evidence type="ECO:0000256" key="6">
    <source>
        <dbReference type="ARBA" id="ARBA00022500"/>
    </source>
</evidence>
<reference evidence="12" key="1">
    <citation type="submission" date="2022-07" db="EMBL/GenBank/DDBJ databases">
        <title>Characterization of the Novel Bacterium Alteromonas immobilis LMIT006 and Alteromonas gregis LMIT007.</title>
        <authorList>
            <person name="Lin X."/>
        </authorList>
    </citation>
    <scope>NUCLEOTIDE SEQUENCE</scope>
    <source>
        <strain evidence="12">LMIT007</strain>
    </source>
</reference>
<evidence type="ECO:0000256" key="8">
    <source>
        <dbReference type="ARBA" id="ARBA00022927"/>
    </source>
</evidence>
<proteinExistence type="inferred from homology"/>
<evidence type="ECO:0000256" key="2">
    <source>
        <dbReference type="ARBA" id="ARBA00010004"/>
    </source>
</evidence>
<dbReference type="AlphaFoldDB" id="A0AA41WWH9"/>
<keyword evidence="6" id="KW-0145">Chemotaxis</keyword>